<reference evidence="1" key="1">
    <citation type="journal article" date="2015" name="PLoS ONE">
        <title>An Insight into the Sialome of the Lone Star Tick, Amblyomma americanum, with a Glimpse on Its Time Dependent Gene Expression.</title>
        <authorList>
            <person name="Karim S."/>
            <person name="Ribeiro J.M."/>
        </authorList>
    </citation>
    <scope>NUCLEOTIDE SEQUENCE</scope>
    <source>
        <tissue evidence="1">Salivary gland</tissue>
    </source>
</reference>
<feature type="non-terminal residue" evidence="1">
    <location>
        <position position="1"/>
    </location>
</feature>
<accession>A0A0C9SAE2</accession>
<dbReference type="AlphaFoldDB" id="A0A0C9SAE2"/>
<evidence type="ECO:0000313" key="1">
    <source>
        <dbReference type="EMBL" id="JAG90087.1"/>
    </source>
</evidence>
<sequence length="123" mass="14319">PSMLTKEHNIHTLESRRKFSCLTLLNKCLQGKTKMKLPTCVKTRMRTTRHTQEHSLAPISACTNTFKNSFFPRTVSKWNGLPSHIISFCLVIFLRSWSVTDEFVLQLLFLFTMLRCLSLFVHT</sequence>
<protein>
    <submittedName>
        <fullName evidence="1">Uncharacterized protein</fullName>
    </submittedName>
</protein>
<proteinExistence type="evidence at transcript level"/>
<dbReference type="EMBL" id="GBZX01002653">
    <property type="protein sequence ID" value="JAG90087.1"/>
    <property type="molecule type" value="mRNA"/>
</dbReference>
<organism evidence="1">
    <name type="scientific">Amblyomma americanum</name>
    <name type="common">Lone star tick</name>
    <dbReference type="NCBI Taxonomy" id="6943"/>
    <lineage>
        <taxon>Eukaryota</taxon>
        <taxon>Metazoa</taxon>
        <taxon>Ecdysozoa</taxon>
        <taxon>Arthropoda</taxon>
        <taxon>Chelicerata</taxon>
        <taxon>Arachnida</taxon>
        <taxon>Acari</taxon>
        <taxon>Parasitiformes</taxon>
        <taxon>Ixodida</taxon>
        <taxon>Ixodoidea</taxon>
        <taxon>Ixodidae</taxon>
        <taxon>Amblyomminae</taxon>
        <taxon>Amblyomma</taxon>
    </lineage>
</organism>
<name>A0A0C9SAE2_AMBAM</name>